<feature type="transmembrane region" description="Helical" evidence="7">
    <location>
        <begin position="376"/>
        <end position="400"/>
    </location>
</feature>
<dbReference type="Proteomes" id="UP000503251">
    <property type="component" value="Chromosome"/>
</dbReference>
<evidence type="ECO:0000256" key="6">
    <source>
        <dbReference type="ARBA" id="ARBA00023136"/>
    </source>
</evidence>
<dbReference type="RefSeq" id="WP_144306723.1">
    <property type="nucleotide sequence ID" value="NZ_CP039543.1"/>
</dbReference>
<evidence type="ECO:0000313" key="10">
    <source>
        <dbReference type="EMBL" id="QJT11052.1"/>
    </source>
</evidence>
<evidence type="ECO:0000313" key="12">
    <source>
        <dbReference type="Proteomes" id="UP000434052"/>
    </source>
</evidence>
<comment type="subcellular location">
    <subcellularLocation>
        <location evidence="1">Cell membrane</location>
        <topology evidence="1">Multi-pass membrane protein</topology>
    </subcellularLocation>
</comment>
<dbReference type="EMBL" id="CP039543">
    <property type="protein sequence ID" value="QJT11052.1"/>
    <property type="molecule type" value="Genomic_DNA"/>
</dbReference>
<evidence type="ECO:0000256" key="5">
    <source>
        <dbReference type="ARBA" id="ARBA00022989"/>
    </source>
</evidence>
<evidence type="ECO:0000259" key="9">
    <source>
        <dbReference type="Pfam" id="PF12704"/>
    </source>
</evidence>
<evidence type="ECO:0000259" key="8">
    <source>
        <dbReference type="Pfam" id="PF02687"/>
    </source>
</evidence>
<keyword evidence="6 7" id="KW-0472">Membrane</keyword>
<evidence type="ECO:0000256" key="3">
    <source>
        <dbReference type="ARBA" id="ARBA00022475"/>
    </source>
</evidence>
<dbReference type="EMBL" id="QMIF01000014">
    <property type="protein sequence ID" value="TVM31765.1"/>
    <property type="molecule type" value="Genomic_DNA"/>
</dbReference>
<evidence type="ECO:0000256" key="4">
    <source>
        <dbReference type="ARBA" id="ARBA00022692"/>
    </source>
</evidence>
<organism evidence="11 12">
    <name type="scientific">Oceanidesulfovibrio marinus</name>
    <dbReference type="NCBI Taxonomy" id="370038"/>
    <lineage>
        <taxon>Bacteria</taxon>
        <taxon>Pseudomonadati</taxon>
        <taxon>Thermodesulfobacteriota</taxon>
        <taxon>Desulfovibrionia</taxon>
        <taxon>Desulfovibrionales</taxon>
        <taxon>Desulfovibrionaceae</taxon>
        <taxon>Oceanidesulfovibrio</taxon>
    </lineage>
</organism>
<dbReference type="PANTHER" id="PTHR30489:SF0">
    <property type="entry name" value="LIPOPROTEIN-RELEASING SYSTEM TRANSMEMBRANE PROTEIN LOLE"/>
    <property type="match status" value="1"/>
</dbReference>
<keyword evidence="13" id="KW-1185">Reference proteome</keyword>
<dbReference type="GO" id="GO:0098797">
    <property type="term" value="C:plasma membrane protein complex"/>
    <property type="evidence" value="ECO:0007669"/>
    <property type="project" value="TreeGrafter"/>
</dbReference>
<dbReference type="Proteomes" id="UP000434052">
    <property type="component" value="Unassembled WGS sequence"/>
</dbReference>
<reference evidence="10 13" key="2">
    <citation type="submission" date="2019-04" db="EMBL/GenBank/DDBJ databases">
        <title>Isolation and culture of sulfate reducing bacteria from the cold seep of the South China Sea.</title>
        <authorList>
            <person name="Sun C."/>
            <person name="Liu R."/>
        </authorList>
    </citation>
    <scope>NUCLEOTIDE SEQUENCE [LARGE SCALE GENOMIC DNA]</scope>
    <source>
        <strain evidence="10 13">CS1</strain>
    </source>
</reference>
<evidence type="ECO:0000256" key="1">
    <source>
        <dbReference type="ARBA" id="ARBA00004651"/>
    </source>
</evidence>
<feature type="domain" description="MacB-like periplasmic core" evidence="9">
    <location>
        <begin position="25"/>
        <end position="253"/>
    </location>
</feature>
<feature type="domain" description="ABC3 transporter permease C-terminal" evidence="8">
    <location>
        <begin position="285"/>
        <end position="410"/>
    </location>
</feature>
<evidence type="ECO:0000313" key="11">
    <source>
        <dbReference type="EMBL" id="TVM31765.1"/>
    </source>
</evidence>
<dbReference type="OrthoDB" id="9808461at2"/>
<protein>
    <submittedName>
        <fullName evidence="10">FtsX-like permease family protein</fullName>
    </submittedName>
    <submittedName>
        <fullName evidence="11">Lipoprotein-releasing system transmembrane subunit LolC</fullName>
    </submittedName>
</protein>
<sequence length="417" mass="45439">MTFELFVALRYLLTRRKQAFISIISLISVAGVALGVATLIVVFGIMNGLNADLKMRILGVSPHIMVLSMRQTINDYEDVVKRLKAMDGVTAAVPFIYSEVMISGLDGVKGAVLRGVRPESLAQVLSLDKGAEGAGAEETRDAFAKLKGNGLPGIMVGWELAKTLGAKPGQRLYLLGQWSGGTGVDTGSFRPSVRIFELEGTFRTGLYDYDSSVAYIDLEQAARLLGYPPDRVTGIEVRVSDVYNADRMARRINDMLGPSFYTRDWMDMNMNLFGTLKLEKAGMLLVLLLIVLLAAFSIITTLVLLVMEKSRDIAVLMALGARRNSIGRIFMYQGALIGFIGTTVGLAAGVTLALLLKRYQFVHLPEGVYTSDTIPVLLGWVDMTVVAVAPLVFCFMATLYPARKAAGMDPSEMLRGR</sequence>
<dbReference type="AlphaFoldDB" id="A0A6P1ZGK5"/>
<reference evidence="11 12" key="1">
    <citation type="submission" date="2018-06" db="EMBL/GenBank/DDBJ databases">
        <title>Complete genome of Desulfovibrio marinus P48SEP.</title>
        <authorList>
            <person name="Crispim J.S."/>
            <person name="Vidigal P.M.P."/>
            <person name="Silva L.C.F."/>
            <person name="Araujo L.C."/>
            <person name="Laguardia C.N."/>
            <person name="Dias R.S."/>
            <person name="Sousa M.P."/>
            <person name="Paula S.O."/>
            <person name="Silva C."/>
        </authorList>
    </citation>
    <scope>NUCLEOTIDE SEQUENCE [LARGE SCALE GENOMIC DNA]</scope>
    <source>
        <strain evidence="11 12">P48SEP</strain>
    </source>
</reference>
<comment type="similarity">
    <text evidence="2">Belongs to the ABC-4 integral membrane protein family. LolC/E subfamily.</text>
</comment>
<dbReference type="Pfam" id="PF02687">
    <property type="entry name" value="FtsX"/>
    <property type="match status" value="1"/>
</dbReference>
<dbReference type="InterPro" id="IPR003838">
    <property type="entry name" value="ABC3_permease_C"/>
</dbReference>
<keyword evidence="11" id="KW-0449">Lipoprotein</keyword>
<keyword evidence="5 7" id="KW-1133">Transmembrane helix</keyword>
<accession>A0A6P1ZGK5</accession>
<evidence type="ECO:0000256" key="2">
    <source>
        <dbReference type="ARBA" id="ARBA00005236"/>
    </source>
</evidence>
<evidence type="ECO:0000256" key="7">
    <source>
        <dbReference type="SAM" id="Phobius"/>
    </source>
</evidence>
<dbReference type="Pfam" id="PF12704">
    <property type="entry name" value="MacB_PCD"/>
    <property type="match status" value="1"/>
</dbReference>
<dbReference type="GO" id="GO:0044874">
    <property type="term" value="P:lipoprotein localization to outer membrane"/>
    <property type="evidence" value="ECO:0007669"/>
    <property type="project" value="TreeGrafter"/>
</dbReference>
<feature type="transmembrane region" description="Helical" evidence="7">
    <location>
        <begin position="20"/>
        <end position="46"/>
    </location>
</feature>
<dbReference type="InterPro" id="IPR025857">
    <property type="entry name" value="MacB_PCD"/>
</dbReference>
<keyword evidence="4 7" id="KW-0812">Transmembrane</keyword>
<gene>
    <name evidence="11" type="ORF">DQK91_17685</name>
    <name evidence="10" type="ORF">E8L03_19985</name>
</gene>
<proteinExistence type="inferred from homology"/>
<evidence type="ECO:0000313" key="13">
    <source>
        <dbReference type="Proteomes" id="UP000503251"/>
    </source>
</evidence>
<dbReference type="InterPro" id="IPR051447">
    <property type="entry name" value="Lipoprotein-release_system"/>
</dbReference>
<dbReference type="PANTHER" id="PTHR30489">
    <property type="entry name" value="LIPOPROTEIN-RELEASING SYSTEM TRANSMEMBRANE PROTEIN LOLE"/>
    <property type="match status" value="1"/>
</dbReference>
<feature type="transmembrane region" description="Helical" evidence="7">
    <location>
        <begin position="329"/>
        <end position="356"/>
    </location>
</feature>
<name>A0A6P1ZGK5_9BACT</name>
<keyword evidence="3" id="KW-1003">Cell membrane</keyword>
<feature type="transmembrane region" description="Helical" evidence="7">
    <location>
        <begin position="281"/>
        <end position="308"/>
    </location>
</feature>